<reference evidence="2 3" key="1">
    <citation type="submission" date="2022-08" db="EMBL/GenBank/DDBJ databases">
        <title>Reclassification of Massilia species as members of the genera Telluria, Duganella, Pseudoduganella, Mokoshia gen. nov. and Zemynaea gen. nov. using orthogonal and non-orthogonal genome-based approaches.</title>
        <authorList>
            <person name="Bowman J.P."/>
        </authorList>
    </citation>
    <scope>NUCLEOTIDE SEQUENCE [LARGE SCALE GENOMIC DNA]</scope>
    <source>
        <strain evidence="2 3">JCM 31605</strain>
    </source>
</reference>
<dbReference type="Proteomes" id="UP001206126">
    <property type="component" value="Unassembled WGS sequence"/>
</dbReference>
<dbReference type="GO" id="GO:0005524">
    <property type="term" value="F:ATP binding"/>
    <property type="evidence" value="ECO:0007669"/>
    <property type="project" value="UniProtKB-KW"/>
</dbReference>
<dbReference type="InterPro" id="IPR051396">
    <property type="entry name" value="Bact_Antivir_Def_Nuclease"/>
</dbReference>
<dbReference type="SUPFAM" id="SSF52540">
    <property type="entry name" value="P-loop containing nucleoside triphosphate hydrolases"/>
    <property type="match status" value="1"/>
</dbReference>
<dbReference type="EMBL" id="JANUHB010000005">
    <property type="protein sequence ID" value="MCS0810111.1"/>
    <property type="molecule type" value="Genomic_DNA"/>
</dbReference>
<keyword evidence="2" id="KW-0067">ATP-binding</keyword>
<dbReference type="InterPro" id="IPR027417">
    <property type="entry name" value="P-loop_NTPase"/>
</dbReference>
<comment type="caution">
    <text evidence="2">The sequence shown here is derived from an EMBL/GenBank/DDBJ whole genome shotgun (WGS) entry which is preliminary data.</text>
</comment>
<proteinExistence type="predicted"/>
<dbReference type="InterPro" id="IPR003959">
    <property type="entry name" value="ATPase_AAA_core"/>
</dbReference>
<dbReference type="Pfam" id="PF13304">
    <property type="entry name" value="AAA_21"/>
    <property type="match status" value="1"/>
</dbReference>
<protein>
    <submittedName>
        <fullName evidence="2">ATP-binding protein</fullName>
    </submittedName>
</protein>
<dbReference type="RefSeq" id="WP_258823938.1">
    <property type="nucleotide sequence ID" value="NZ_JANUHB010000005.1"/>
</dbReference>
<dbReference type="Gene3D" id="3.40.50.300">
    <property type="entry name" value="P-loop containing nucleotide triphosphate hydrolases"/>
    <property type="match status" value="1"/>
</dbReference>
<name>A0ABT2DI21_9BURK</name>
<dbReference type="PANTHER" id="PTHR43581">
    <property type="entry name" value="ATP/GTP PHOSPHATASE"/>
    <property type="match status" value="1"/>
</dbReference>
<dbReference type="PANTHER" id="PTHR43581:SF2">
    <property type="entry name" value="EXCINUCLEASE ATPASE SUBUNIT"/>
    <property type="match status" value="1"/>
</dbReference>
<evidence type="ECO:0000259" key="1">
    <source>
        <dbReference type="Pfam" id="PF13304"/>
    </source>
</evidence>
<keyword evidence="2" id="KW-0547">Nucleotide-binding</keyword>
<evidence type="ECO:0000313" key="3">
    <source>
        <dbReference type="Proteomes" id="UP001206126"/>
    </source>
</evidence>
<organism evidence="2 3">
    <name type="scientific">Massilia agilis</name>
    <dbReference type="NCBI Taxonomy" id="1811226"/>
    <lineage>
        <taxon>Bacteria</taxon>
        <taxon>Pseudomonadati</taxon>
        <taxon>Pseudomonadota</taxon>
        <taxon>Betaproteobacteria</taxon>
        <taxon>Burkholderiales</taxon>
        <taxon>Oxalobacteraceae</taxon>
        <taxon>Telluria group</taxon>
        <taxon>Massilia</taxon>
    </lineage>
</organism>
<sequence length="482" mass="53543">MITEMLVTNGGFSSPIKIAPETSNDGRWTTVIIGENGSRKSLLLRLITEFALGGSRYNSRGKSITFAPEGARRLPTKIIAISGTPLDRFPRAGNLNVKAIRRTKRYRDRFVYLGQRASNGMSGVAQCERTLVAAVISNRHLLPERGEFLASVFKKLGLMATLRITLIVADDEIYEAALRRSSKTFVSLVSAKIKDEVERLLRTGDHDERLVEAKGIIDEMVTKNRAVALMDRLGQLEGRAPTITLSIGPGRSRSNGLKMAEWEALLRFGIVEVQETRFWKLSETNEGKLQKLDISGDDLSSGQWNWLSSFVGLSLELIPGTLVLIDEPENSLHPDWQLDYVPVLESICRESAKCQVIIATHSPLIASGVAPQWGNVTMLKRTMIKGKPLIEAVELDSSYGWTASDVYEKVFQTPPRARDFGVNAARALEIIKIGVPVESEEMDFLSEYLLQDAEMLPPYDPMRDVLLQVRTSLSRLSNPGNT</sequence>
<feature type="domain" description="ATPase AAA-type core" evidence="1">
    <location>
        <begin position="280"/>
        <end position="365"/>
    </location>
</feature>
<evidence type="ECO:0000313" key="2">
    <source>
        <dbReference type="EMBL" id="MCS0810111.1"/>
    </source>
</evidence>
<accession>A0ABT2DI21</accession>
<gene>
    <name evidence="2" type="ORF">NX774_19480</name>
</gene>
<keyword evidence="3" id="KW-1185">Reference proteome</keyword>